<dbReference type="EMBL" id="JBBWWR010000001">
    <property type="protein sequence ID" value="KAK8971158.1"/>
    <property type="molecule type" value="Genomic_DNA"/>
</dbReference>
<dbReference type="Proteomes" id="UP001412067">
    <property type="component" value="Unassembled WGS sequence"/>
</dbReference>
<organism evidence="1 2">
    <name type="scientific">Platanthera guangdongensis</name>
    <dbReference type="NCBI Taxonomy" id="2320717"/>
    <lineage>
        <taxon>Eukaryota</taxon>
        <taxon>Viridiplantae</taxon>
        <taxon>Streptophyta</taxon>
        <taxon>Embryophyta</taxon>
        <taxon>Tracheophyta</taxon>
        <taxon>Spermatophyta</taxon>
        <taxon>Magnoliopsida</taxon>
        <taxon>Liliopsida</taxon>
        <taxon>Asparagales</taxon>
        <taxon>Orchidaceae</taxon>
        <taxon>Orchidoideae</taxon>
        <taxon>Orchideae</taxon>
        <taxon>Orchidinae</taxon>
        <taxon>Platanthera</taxon>
    </lineage>
</organism>
<protein>
    <submittedName>
        <fullName evidence="1">Uncharacterized protein</fullName>
    </submittedName>
</protein>
<proteinExistence type="predicted"/>
<evidence type="ECO:0000313" key="2">
    <source>
        <dbReference type="Proteomes" id="UP001412067"/>
    </source>
</evidence>
<comment type="caution">
    <text evidence="1">The sequence shown here is derived from an EMBL/GenBank/DDBJ whole genome shotgun (WGS) entry which is preliminary data.</text>
</comment>
<accession>A0ABR2N4V2</accession>
<keyword evidence="2" id="KW-1185">Reference proteome</keyword>
<gene>
    <name evidence="1" type="ORF">KSP40_PGU000545</name>
</gene>
<reference evidence="1 2" key="1">
    <citation type="journal article" date="2022" name="Nat. Plants">
        <title>Genomes of leafy and leafless Platanthera orchids illuminate the evolution of mycoheterotrophy.</title>
        <authorList>
            <person name="Li M.H."/>
            <person name="Liu K.W."/>
            <person name="Li Z."/>
            <person name="Lu H.C."/>
            <person name="Ye Q.L."/>
            <person name="Zhang D."/>
            <person name="Wang J.Y."/>
            <person name="Li Y.F."/>
            <person name="Zhong Z.M."/>
            <person name="Liu X."/>
            <person name="Yu X."/>
            <person name="Liu D.K."/>
            <person name="Tu X.D."/>
            <person name="Liu B."/>
            <person name="Hao Y."/>
            <person name="Liao X.Y."/>
            <person name="Jiang Y.T."/>
            <person name="Sun W.H."/>
            <person name="Chen J."/>
            <person name="Chen Y.Q."/>
            <person name="Ai Y."/>
            <person name="Zhai J.W."/>
            <person name="Wu S.S."/>
            <person name="Zhou Z."/>
            <person name="Hsiao Y.Y."/>
            <person name="Wu W.L."/>
            <person name="Chen Y.Y."/>
            <person name="Lin Y.F."/>
            <person name="Hsu J.L."/>
            <person name="Li C.Y."/>
            <person name="Wang Z.W."/>
            <person name="Zhao X."/>
            <person name="Zhong W.Y."/>
            <person name="Ma X.K."/>
            <person name="Ma L."/>
            <person name="Huang J."/>
            <person name="Chen G.Z."/>
            <person name="Huang M.Z."/>
            <person name="Huang L."/>
            <person name="Peng D.H."/>
            <person name="Luo Y.B."/>
            <person name="Zou S.Q."/>
            <person name="Chen S.P."/>
            <person name="Lan S."/>
            <person name="Tsai W.C."/>
            <person name="Van de Peer Y."/>
            <person name="Liu Z.J."/>
        </authorList>
    </citation>
    <scope>NUCLEOTIDE SEQUENCE [LARGE SCALE GENOMIC DNA]</scope>
    <source>
        <strain evidence="1">Lor288</strain>
    </source>
</reference>
<evidence type="ECO:0000313" key="1">
    <source>
        <dbReference type="EMBL" id="KAK8971158.1"/>
    </source>
</evidence>
<sequence length="90" mass="9877">MGDDEAAMGEETPFQEEGEDLLAYLTTTGVKNGSRMMIEVNLMARAKRLLEMRFAALVERVAKSLTAITVAIDGLPGTASGRWTLDWKQT</sequence>
<name>A0ABR2N4V2_9ASPA</name>